<feature type="transmembrane region" description="Helical" evidence="6">
    <location>
        <begin position="321"/>
        <end position="347"/>
    </location>
</feature>
<feature type="compositionally biased region" description="Basic residues" evidence="5">
    <location>
        <begin position="584"/>
        <end position="594"/>
    </location>
</feature>
<dbReference type="InterPro" id="IPR001810">
    <property type="entry name" value="F-box_dom"/>
</dbReference>
<name>B2AD18_PODAN</name>
<feature type="region of interest" description="Disordered" evidence="5">
    <location>
        <begin position="557"/>
        <end position="601"/>
    </location>
</feature>
<dbReference type="VEuPathDB" id="FungiDB:PODANS_3_10700"/>
<dbReference type="EMBL" id="CU633453">
    <property type="protein sequence ID" value="CAP61333.1"/>
    <property type="molecule type" value="Genomic_DNA"/>
</dbReference>
<feature type="region of interest" description="Disordered" evidence="5">
    <location>
        <begin position="1"/>
        <end position="31"/>
    </location>
</feature>
<keyword evidence="3 6" id="KW-1133">Transmembrane helix</keyword>
<feature type="transmembrane region" description="Helical" evidence="6">
    <location>
        <begin position="496"/>
        <end position="516"/>
    </location>
</feature>
<reference evidence="8" key="1">
    <citation type="journal article" date="2008" name="Genome Biol.">
        <title>The genome sequence of the model ascomycete fungus Podospora anserina.</title>
        <authorList>
            <person name="Espagne E."/>
            <person name="Lespinet O."/>
            <person name="Malagnac F."/>
            <person name="Da Silva C."/>
            <person name="Jaillon O."/>
            <person name="Porcel B.M."/>
            <person name="Couloux A."/>
            <person name="Aury J.-M."/>
            <person name="Segurens B."/>
            <person name="Poulain J."/>
            <person name="Anthouard V."/>
            <person name="Grossetete S."/>
            <person name="Khalili H."/>
            <person name="Coppin E."/>
            <person name="Dequard-Chablat M."/>
            <person name="Picard M."/>
            <person name="Contamine V."/>
            <person name="Arnaise S."/>
            <person name="Bourdais A."/>
            <person name="Berteaux-Lecellier V."/>
            <person name="Gautheret D."/>
            <person name="de Vries R.P."/>
            <person name="Battaglia E."/>
            <person name="Coutinho P.M."/>
            <person name="Danchin E.G.J."/>
            <person name="Henrissat B."/>
            <person name="El Khoury R."/>
            <person name="Sainsard-Chanet A."/>
            <person name="Boivin A."/>
            <person name="Pinan-Lucarre B."/>
            <person name="Sellem C.H."/>
            <person name="Debuchy R."/>
            <person name="Wincker P."/>
            <person name="Weissenbach J."/>
            <person name="Silar P."/>
        </authorList>
    </citation>
    <scope>NUCLEOTIDE SEQUENCE [LARGE SCALE GENOMIC DNA]</scope>
    <source>
        <strain evidence="8">S mat+</strain>
    </source>
</reference>
<sequence>MTDKPTPSTVVEPQQGTKDSNEKRDRKGRIHEFQETEGYIIDIAEDDSAPAGLKLAKDGHTVLIPQPSDDKHDPLNWTWNKKHLMLFIVSWVSFLPDYGSATGAVTLIPQAAEWGTTPDTVNHSQAGNVFMLGAGGVVENLSDPEAVVILSAYFGRLPVVFWFLLISVATAAWCAEPDTFESFMAARILNGFFSTVSQAGGLMFIKDMFFFHEQARKINIWASFIVMSPYVGPLFAAFMTETLHWSVPFWVYFGMNVLGMALVVAFLEETYYDRTIPSDQQPARGNRFARLIGTAQWKCRHLRNTFGQACWRTVSVLLKPIVALSCVFYALTFAWAVGINTTLAIFVTPLYGFGPKQVGFFYFTPVVAVALGEATGHWLHDALAKQYIRSHKGHFEPEVRLRAVVLAMPVVIVGLVLIGQCFENQWHFMATSVCWGLYVFGMMITTVALSSYCLDSYPEASGEVSAWLNMARTVGGFIVSYFQVRWAEAQGTKQSFGIQAGICGGAILFIVALIVWGKRLRIWAGPLNFATTHKYLNIVHLLCPFPKTPNTVKMPRVADRKSWRKPAAPPVEAPQTPPEAAPRSHYHTSQHHGHHQDPDPALDVELVDHTERLPLRSKRTRRLEEKLARKKRTATTPLCLEDMPFEILDAILLCCQPRDLFAMSRVSKGYRDFIKQEGSRIAKSIIERRYPCLAACFLRPVLLENIQDLGVRRHMGHPKVTSRVRGHMFHHIPTIRGELVCSCPTCYHRWNALGLLVDFAHWQDFLDKGEAIPRIPFGRRPMWNKVLLNRNMQVVLKGIRDPLWYARILEKHLESTTRAIRRQVLNKSNKRQHYRLTDQDLQEGTDHFLEAEGPPTIDYPFHRDSYYMLEAYLPNRSWIDGKWVYLPASLHERDVAGLINSLFPVPGKEEAEG</sequence>
<dbReference type="PANTHER" id="PTHR23502:SF187">
    <property type="entry name" value="TRANSPORTER, PUTATIVE (AFU_ORTHOLOGUE AFUA_2G17840)-RELATED"/>
    <property type="match status" value="1"/>
</dbReference>
<dbReference type="AlphaFoldDB" id="B2AD18"/>
<dbReference type="PROSITE" id="PS50181">
    <property type="entry name" value="FBOX"/>
    <property type="match status" value="1"/>
</dbReference>
<evidence type="ECO:0000256" key="5">
    <source>
        <dbReference type="SAM" id="MobiDB-lite"/>
    </source>
</evidence>
<feature type="transmembrane region" description="Helical" evidence="6">
    <location>
        <begin position="399"/>
        <end position="420"/>
    </location>
</feature>
<dbReference type="SUPFAM" id="SSF103473">
    <property type="entry name" value="MFS general substrate transporter"/>
    <property type="match status" value="1"/>
</dbReference>
<dbReference type="RefSeq" id="XP_001903558.1">
    <property type="nucleotide sequence ID" value="XM_001903523.1"/>
</dbReference>
<organism evidence="8">
    <name type="scientific">Podospora anserina (strain S / ATCC MYA-4624 / DSM 980 / FGSC 10383)</name>
    <name type="common">Pleurage anserina</name>
    <dbReference type="NCBI Taxonomy" id="515849"/>
    <lineage>
        <taxon>Eukaryota</taxon>
        <taxon>Fungi</taxon>
        <taxon>Dikarya</taxon>
        <taxon>Ascomycota</taxon>
        <taxon>Pezizomycotina</taxon>
        <taxon>Sordariomycetes</taxon>
        <taxon>Sordariomycetidae</taxon>
        <taxon>Sordariales</taxon>
        <taxon>Podosporaceae</taxon>
        <taxon>Podospora</taxon>
        <taxon>Podospora anserina</taxon>
    </lineage>
</organism>
<feature type="domain" description="F-box" evidence="7">
    <location>
        <begin position="637"/>
        <end position="685"/>
    </location>
</feature>
<dbReference type="PANTHER" id="PTHR23502">
    <property type="entry name" value="MAJOR FACILITATOR SUPERFAMILY"/>
    <property type="match status" value="1"/>
</dbReference>
<dbReference type="GO" id="GO:0022857">
    <property type="term" value="F:transmembrane transporter activity"/>
    <property type="evidence" value="ECO:0007669"/>
    <property type="project" value="InterPro"/>
</dbReference>
<dbReference type="GeneID" id="6187553"/>
<dbReference type="OrthoDB" id="2533084at2759"/>
<evidence type="ECO:0000256" key="1">
    <source>
        <dbReference type="ARBA" id="ARBA00004141"/>
    </source>
</evidence>
<feature type="transmembrane region" description="Helical" evidence="6">
    <location>
        <begin position="359"/>
        <end position="379"/>
    </location>
</feature>
<evidence type="ECO:0000313" key="8">
    <source>
        <dbReference type="EMBL" id="CAP61333.1"/>
    </source>
</evidence>
<dbReference type="SMART" id="SM00256">
    <property type="entry name" value="FBOX"/>
    <property type="match status" value="1"/>
</dbReference>
<dbReference type="Pfam" id="PF07690">
    <property type="entry name" value="MFS_1"/>
    <property type="match status" value="1"/>
</dbReference>
<feature type="compositionally biased region" description="Pro residues" evidence="5">
    <location>
        <begin position="567"/>
        <end position="580"/>
    </location>
</feature>
<feature type="transmembrane region" description="Helical" evidence="6">
    <location>
        <begin position="185"/>
        <end position="206"/>
    </location>
</feature>
<evidence type="ECO:0000256" key="2">
    <source>
        <dbReference type="ARBA" id="ARBA00022692"/>
    </source>
</evidence>
<feature type="compositionally biased region" description="Polar residues" evidence="5">
    <location>
        <begin position="1"/>
        <end position="18"/>
    </location>
</feature>
<dbReference type="Pfam" id="PF00646">
    <property type="entry name" value="F-box"/>
    <property type="match status" value="1"/>
</dbReference>
<dbReference type="HOGENOM" id="CLU_318593_0_0_1"/>
<keyword evidence="2 6" id="KW-0812">Transmembrane</keyword>
<dbReference type="InterPro" id="IPR036259">
    <property type="entry name" value="MFS_trans_sf"/>
</dbReference>
<evidence type="ECO:0000256" key="4">
    <source>
        <dbReference type="ARBA" id="ARBA00023136"/>
    </source>
</evidence>
<reference evidence="8" key="2">
    <citation type="submission" date="2008-07" db="EMBL/GenBank/DDBJ databases">
        <authorList>
            <person name="Genoscope - CEA"/>
        </authorList>
    </citation>
    <scope>NUCLEOTIDE SEQUENCE</scope>
    <source>
        <strain evidence="8">S mat+</strain>
    </source>
</reference>
<dbReference type="GO" id="GO:0005886">
    <property type="term" value="C:plasma membrane"/>
    <property type="evidence" value="ECO:0007669"/>
    <property type="project" value="TreeGrafter"/>
</dbReference>
<dbReference type="KEGG" id="pan:PODANSg573"/>
<dbReference type="InterPro" id="IPR036047">
    <property type="entry name" value="F-box-like_dom_sf"/>
</dbReference>
<feature type="transmembrane region" description="Helical" evidence="6">
    <location>
        <begin position="153"/>
        <end position="173"/>
    </location>
</feature>
<gene>
    <name evidence="8" type="ORF">PODANS_3_10700</name>
</gene>
<feature type="transmembrane region" description="Helical" evidence="6">
    <location>
        <begin position="426"/>
        <end position="454"/>
    </location>
</feature>
<dbReference type="SUPFAM" id="SSF81383">
    <property type="entry name" value="F-box domain"/>
    <property type="match status" value="1"/>
</dbReference>
<proteinExistence type="predicted"/>
<dbReference type="InterPro" id="IPR011701">
    <property type="entry name" value="MFS"/>
</dbReference>
<evidence type="ECO:0000259" key="7">
    <source>
        <dbReference type="PROSITE" id="PS50181"/>
    </source>
</evidence>
<dbReference type="Gene3D" id="1.20.1250.20">
    <property type="entry name" value="MFS general substrate transporter like domains"/>
    <property type="match status" value="1"/>
</dbReference>
<evidence type="ECO:0000256" key="3">
    <source>
        <dbReference type="ARBA" id="ARBA00022989"/>
    </source>
</evidence>
<evidence type="ECO:0000256" key="6">
    <source>
        <dbReference type="SAM" id="Phobius"/>
    </source>
</evidence>
<accession>B2AD18</accession>
<feature type="compositionally biased region" description="Basic and acidic residues" evidence="5">
    <location>
        <begin position="19"/>
        <end position="31"/>
    </location>
</feature>
<keyword evidence="4 6" id="KW-0472">Membrane</keyword>
<protein>
    <submittedName>
        <fullName evidence="8">Podospora anserina S mat+ genomic DNA chromosome 3, supercontig 3</fullName>
    </submittedName>
</protein>
<feature type="transmembrane region" description="Helical" evidence="6">
    <location>
        <begin position="218"/>
        <end position="237"/>
    </location>
</feature>
<feature type="transmembrane region" description="Helical" evidence="6">
    <location>
        <begin position="249"/>
        <end position="267"/>
    </location>
</feature>
<comment type="subcellular location">
    <subcellularLocation>
        <location evidence="1">Membrane</location>
        <topology evidence="1">Multi-pass membrane protein</topology>
    </subcellularLocation>
</comment>